<reference evidence="1" key="1">
    <citation type="submission" date="2012-08" db="EMBL/GenBank/DDBJ databases">
        <title>Genome analysis of Colletotrichum orbiculare and Colletotrichum fructicola.</title>
        <authorList>
            <person name="Gan P.H.P."/>
            <person name="Ikeda K."/>
            <person name="Irieda H."/>
            <person name="Narusaka M."/>
            <person name="O'Connell R.J."/>
            <person name="Narusaka Y."/>
            <person name="Takano Y."/>
            <person name="Kubo Y."/>
            <person name="Shirasu K."/>
        </authorList>
    </citation>
    <scope>NUCLEOTIDE SEQUENCE</scope>
    <source>
        <strain evidence="1">Nara gc5</strain>
    </source>
</reference>
<organism evidence="1">
    <name type="scientific">Colletotrichum fructicola (strain Nara gc5)</name>
    <name type="common">Anthracnose fungus</name>
    <name type="synonym">Colletotrichum gloeosporioides (strain Nara gc5)</name>
    <dbReference type="NCBI Taxonomy" id="1213859"/>
    <lineage>
        <taxon>Eukaryota</taxon>
        <taxon>Fungi</taxon>
        <taxon>Dikarya</taxon>
        <taxon>Ascomycota</taxon>
        <taxon>Pezizomycotina</taxon>
        <taxon>Sordariomycetes</taxon>
        <taxon>Hypocreomycetidae</taxon>
        <taxon>Glomerellales</taxon>
        <taxon>Glomerellaceae</taxon>
        <taxon>Colletotrichum</taxon>
        <taxon>Colletotrichum gloeosporioides species complex</taxon>
    </lineage>
</organism>
<proteinExistence type="predicted"/>
<dbReference type="EMBL" id="KB020661">
    <property type="protein sequence ID" value="ELA33282.1"/>
    <property type="molecule type" value="Genomic_DNA"/>
</dbReference>
<sequence>MRRNSYKAAVMIPPFETRHLKHHPSDQFPTAHKAHLPILSETPTSIIAAKMHLSKQILTVVTALLFASAGVQAGCTTESPGTQGFYGGKCNSDNVFCGYAPSGGYSITCCDTKACE</sequence>
<gene>
    <name evidence="1" type="ORF">CGGC5_6844</name>
</gene>
<accession>L2G3V7</accession>
<dbReference type="AlphaFoldDB" id="L2G3V7"/>
<dbReference type="HOGENOM" id="CLU_2096716_0_0_1"/>
<dbReference type="STRING" id="1213859.L2G3V7"/>
<name>L2G3V7_COLFN</name>
<evidence type="ECO:0000313" key="1">
    <source>
        <dbReference type="EMBL" id="ELA33282.1"/>
    </source>
</evidence>
<protein>
    <submittedName>
        <fullName evidence="1">Uncharacterized protein</fullName>
    </submittedName>
</protein>